<dbReference type="Proteomes" id="UP000009022">
    <property type="component" value="Unassembled WGS sequence"/>
</dbReference>
<name>B3SED9_TRIAD</name>
<keyword evidence="4" id="KW-0966">Cell projection</keyword>
<evidence type="ECO:0000256" key="4">
    <source>
        <dbReference type="ARBA" id="ARBA00023273"/>
    </source>
</evidence>
<dbReference type="AlphaFoldDB" id="B3SED9"/>
<sequence>EPPPSIPEGCYDCGDGFYDPKTRVVTDYDGKFLRNAGKYGSDVFRCIFWSFLTSLYT</sequence>
<feature type="non-terminal residue" evidence="5">
    <location>
        <position position="1"/>
    </location>
</feature>
<dbReference type="PANTHER" id="PTHR46437:SF1">
    <property type="entry name" value="MORN REPEAT-CONTAINING PROTEIN 5"/>
    <property type="match status" value="1"/>
</dbReference>
<dbReference type="RefSeq" id="XP_002118609.1">
    <property type="nucleotide sequence ID" value="XM_002118573.1"/>
</dbReference>
<organism evidence="5 6">
    <name type="scientific">Trichoplax adhaerens</name>
    <name type="common">Trichoplax reptans</name>
    <dbReference type="NCBI Taxonomy" id="10228"/>
    <lineage>
        <taxon>Eukaryota</taxon>
        <taxon>Metazoa</taxon>
        <taxon>Placozoa</taxon>
        <taxon>Uniplacotomia</taxon>
        <taxon>Trichoplacea</taxon>
        <taxon>Trichoplacidae</taxon>
        <taxon>Trichoplax</taxon>
    </lineage>
</organism>
<dbReference type="GeneID" id="6759823"/>
<dbReference type="InParanoid" id="B3SED9"/>
<evidence type="ECO:0000313" key="6">
    <source>
        <dbReference type="Proteomes" id="UP000009022"/>
    </source>
</evidence>
<keyword evidence="3" id="KW-0969">Cilium</keyword>
<dbReference type="HOGENOM" id="CLU_3002553_0_0_1"/>
<accession>B3SED9</accession>
<dbReference type="CTD" id="6759823"/>
<evidence type="ECO:0000256" key="3">
    <source>
        <dbReference type="ARBA" id="ARBA00023069"/>
    </source>
</evidence>
<keyword evidence="2" id="KW-0282">Flagellum</keyword>
<comment type="subcellular location">
    <subcellularLocation>
        <location evidence="1">Cell projection</location>
        <location evidence="1">Cilium</location>
        <location evidence="1">Flagellum</location>
    </subcellularLocation>
</comment>
<keyword evidence="6" id="KW-1185">Reference proteome</keyword>
<dbReference type="OrthoDB" id="300500at2759"/>
<gene>
    <name evidence="5" type="ORF">TRIADDRAFT_34471</name>
</gene>
<evidence type="ECO:0000256" key="1">
    <source>
        <dbReference type="ARBA" id="ARBA00004230"/>
    </source>
</evidence>
<protein>
    <submittedName>
        <fullName evidence="5">Uncharacterized protein</fullName>
    </submittedName>
</protein>
<dbReference type="KEGG" id="tad:TRIADDRAFT_34471"/>
<dbReference type="InterPro" id="IPR042814">
    <property type="entry name" value="Morn5"/>
</dbReference>
<dbReference type="GO" id="GO:0031514">
    <property type="term" value="C:motile cilium"/>
    <property type="evidence" value="ECO:0007669"/>
    <property type="project" value="UniProtKB-SubCell"/>
</dbReference>
<proteinExistence type="predicted"/>
<dbReference type="PANTHER" id="PTHR46437">
    <property type="entry name" value="MORN REPEAT-CONTAINING PROTEIN 5"/>
    <property type="match status" value="1"/>
</dbReference>
<evidence type="ECO:0000256" key="2">
    <source>
        <dbReference type="ARBA" id="ARBA00022846"/>
    </source>
</evidence>
<evidence type="ECO:0000313" key="5">
    <source>
        <dbReference type="EMBL" id="EDV18906.1"/>
    </source>
</evidence>
<dbReference type="PhylomeDB" id="B3SED9"/>
<dbReference type="EMBL" id="DS985443">
    <property type="protein sequence ID" value="EDV18906.1"/>
    <property type="molecule type" value="Genomic_DNA"/>
</dbReference>
<reference evidence="5 6" key="1">
    <citation type="journal article" date="2008" name="Nature">
        <title>The Trichoplax genome and the nature of placozoans.</title>
        <authorList>
            <person name="Srivastava M."/>
            <person name="Begovic E."/>
            <person name="Chapman J."/>
            <person name="Putnam N.H."/>
            <person name="Hellsten U."/>
            <person name="Kawashima T."/>
            <person name="Kuo A."/>
            <person name="Mitros T."/>
            <person name="Salamov A."/>
            <person name="Carpenter M.L."/>
            <person name="Signorovitch A.Y."/>
            <person name="Moreno M.A."/>
            <person name="Kamm K."/>
            <person name="Grimwood J."/>
            <person name="Schmutz J."/>
            <person name="Shapiro H."/>
            <person name="Grigoriev I.V."/>
            <person name="Buss L.W."/>
            <person name="Schierwater B."/>
            <person name="Dellaporta S.L."/>
            <person name="Rokhsar D.S."/>
        </authorList>
    </citation>
    <scope>NUCLEOTIDE SEQUENCE [LARGE SCALE GENOMIC DNA]</scope>
    <source>
        <strain evidence="5 6">Grell-BS-1999</strain>
    </source>
</reference>